<dbReference type="PANTHER" id="PTHR16062:SF21">
    <property type="entry name" value="CHROMATIN STRUCTURE-REMODELING COMPLEX SUBUNIT RSC1-RELATED"/>
    <property type="match status" value="1"/>
</dbReference>
<evidence type="ECO:0000256" key="9">
    <source>
        <dbReference type="SAM" id="MobiDB-lite"/>
    </source>
</evidence>
<dbReference type="CDD" id="cd05522">
    <property type="entry name" value="Bromo_Rsc1_2_II"/>
    <property type="match status" value="1"/>
</dbReference>
<dbReference type="OrthoDB" id="1742084at2759"/>
<dbReference type="Proteomes" id="UP000749293">
    <property type="component" value="Unassembled WGS sequence"/>
</dbReference>
<evidence type="ECO:0000256" key="1">
    <source>
        <dbReference type="ARBA" id="ARBA00004123"/>
    </source>
</evidence>
<dbReference type="GO" id="GO:0006338">
    <property type="term" value="P:chromatin remodeling"/>
    <property type="evidence" value="ECO:0007669"/>
    <property type="project" value="InterPro"/>
</dbReference>
<dbReference type="EMBL" id="JAANYQ010000012">
    <property type="protein sequence ID" value="KAF4121589.1"/>
    <property type="molecule type" value="Genomic_DNA"/>
</dbReference>
<dbReference type="RefSeq" id="XP_035320241.1">
    <property type="nucleotide sequence ID" value="XM_035463977.1"/>
</dbReference>
<dbReference type="GO" id="GO:0016586">
    <property type="term" value="C:RSC-type complex"/>
    <property type="evidence" value="ECO:0007669"/>
    <property type="project" value="InterPro"/>
</dbReference>
<dbReference type="SMART" id="SM00297">
    <property type="entry name" value="BROMO"/>
    <property type="match status" value="2"/>
</dbReference>
<keyword evidence="13" id="KW-1185">Reference proteome</keyword>
<gene>
    <name evidence="12" type="ORF">GMORB2_1997</name>
</gene>
<evidence type="ECO:0000259" key="11">
    <source>
        <dbReference type="PROSITE" id="PS51038"/>
    </source>
</evidence>
<keyword evidence="4" id="KW-0805">Transcription regulation</keyword>
<feature type="domain" description="Bromo" evidence="10">
    <location>
        <begin position="265"/>
        <end position="335"/>
    </location>
</feature>
<feature type="region of interest" description="Disordered" evidence="9">
    <location>
        <begin position="700"/>
        <end position="721"/>
    </location>
</feature>
<dbReference type="PROSITE" id="PS51038">
    <property type="entry name" value="BAH"/>
    <property type="match status" value="1"/>
</dbReference>
<feature type="compositionally biased region" description="Basic and acidic residues" evidence="9">
    <location>
        <begin position="348"/>
        <end position="366"/>
    </location>
</feature>
<evidence type="ECO:0000313" key="12">
    <source>
        <dbReference type="EMBL" id="KAF4121589.1"/>
    </source>
</evidence>
<evidence type="ECO:0000256" key="4">
    <source>
        <dbReference type="ARBA" id="ARBA00023015"/>
    </source>
</evidence>
<feature type="region of interest" description="Disordered" evidence="9">
    <location>
        <begin position="158"/>
        <end position="248"/>
    </location>
</feature>
<feature type="compositionally biased region" description="Basic and acidic residues" evidence="9">
    <location>
        <begin position="806"/>
        <end position="816"/>
    </location>
</feature>
<feature type="domain" description="BAH" evidence="11">
    <location>
        <begin position="377"/>
        <end position="496"/>
    </location>
</feature>
<keyword evidence="7" id="KW-0539">Nucleus</keyword>
<accession>A0A9P4YV70</accession>
<dbReference type="CDD" id="cd04369">
    <property type="entry name" value="Bromodomain"/>
    <property type="match status" value="1"/>
</dbReference>
<keyword evidence="6" id="KW-0804">Transcription</keyword>
<dbReference type="SUPFAM" id="SSF47370">
    <property type="entry name" value="Bromodomain"/>
    <property type="match status" value="2"/>
</dbReference>
<dbReference type="SMART" id="SM00439">
    <property type="entry name" value="BAH"/>
    <property type="match status" value="1"/>
</dbReference>
<feature type="compositionally biased region" description="Basic and acidic residues" evidence="9">
    <location>
        <begin position="161"/>
        <end position="170"/>
    </location>
</feature>
<feature type="compositionally biased region" description="Polar residues" evidence="9">
    <location>
        <begin position="584"/>
        <end position="603"/>
    </location>
</feature>
<dbReference type="PROSITE" id="PS50014">
    <property type="entry name" value="BROMODOMAIN_2"/>
    <property type="match status" value="2"/>
</dbReference>
<dbReference type="InterPro" id="IPR001025">
    <property type="entry name" value="BAH_dom"/>
</dbReference>
<evidence type="ECO:0000256" key="8">
    <source>
        <dbReference type="PROSITE-ProRule" id="PRU00035"/>
    </source>
</evidence>
<feature type="region of interest" description="Disordered" evidence="9">
    <location>
        <begin position="541"/>
        <end position="626"/>
    </location>
</feature>
<comment type="caution">
    <text evidence="12">The sequence shown here is derived from an EMBL/GenBank/DDBJ whole genome shotgun (WGS) entry which is preliminary data.</text>
</comment>
<dbReference type="CDD" id="cd04717">
    <property type="entry name" value="BAH_polybromo"/>
    <property type="match status" value="1"/>
</dbReference>
<feature type="compositionally biased region" description="Acidic residues" evidence="9">
    <location>
        <begin position="185"/>
        <end position="204"/>
    </location>
</feature>
<feature type="region of interest" description="Disordered" evidence="9">
    <location>
        <begin position="347"/>
        <end position="366"/>
    </location>
</feature>
<dbReference type="Gene3D" id="2.30.30.490">
    <property type="match status" value="1"/>
</dbReference>
<proteinExistence type="predicted"/>
<dbReference type="Pfam" id="PF01426">
    <property type="entry name" value="BAH"/>
    <property type="match status" value="1"/>
</dbReference>
<protein>
    <submittedName>
        <fullName evidence="12">Chromatin structure-remodeling complex subunit RSC1/2</fullName>
    </submittedName>
</protein>
<dbReference type="InterPro" id="IPR018359">
    <property type="entry name" value="Bromodomain_CS"/>
</dbReference>
<dbReference type="PRINTS" id="PR00503">
    <property type="entry name" value="BROMODOMAIN"/>
</dbReference>
<evidence type="ECO:0000256" key="2">
    <source>
        <dbReference type="ARBA" id="ARBA00022737"/>
    </source>
</evidence>
<dbReference type="Gene3D" id="1.20.920.10">
    <property type="entry name" value="Bromodomain-like"/>
    <property type="match status" value="2"/>
</dbReference>
<name>A0A9P4YV70_9HYPO</name>
<dbReference type="InterPro" id="IPR043151">
    <property type="entry name" value="BAH_sf"/>
</dbReference>
<dbReference type="GeneID" id="55968227"/>
<feature type="domain" description="Bromo" evidence="10">
    <location>
        <begin position="68"/>
        <end position="138"/>
    </location>
</feature>
<reference evidence="12" key="1">
    <citation type="submission" date="2020-03" db="EMBL/GenBank/DDBJ databases">
        <title>Site-based positive gene gene selection in Geosmithia morbida across the United States reveals a broad range of putative effectors and factors for local host and environmental adapation.</title>
        <authorList>
            <person name="Onufrak A."/>
            <person name="Murdoch R.W."/>
            <person name="Gazis R."/>
            <person name="Huff M."/>
            <person name="Staton M."/>
            <person name="Klingeman W."/>
            <person name="Hadziabdic D."/>
        </authorList>
    </citation>
    <scope>NUCLEOTIDE SEQUENCE</scope>
    <source>
        <strain evidence="12">1262</strain>
    </source>
</reference>
<feature type="region of interest" description="Disordered" evidence="9">
    <location>
        <begin position="806"/>
        <end position="833"/>
    </location>
</feature>
<feature type="compositionally biased region" description="Basic and acidic residues" evidence="9">
    <location>
        <begin position="226"/>
        <end position="235"/>
    </location>
</feature>
<keyword evidence="3" id="KW-0156">Chromatin regulator</keyword>
<evidence type="ECO:0000256" key="7">
    <source>
        <dbReference type="ARBA" id="ARBA00023242"/>
    </source>
</evidence>
<dbReference type="FunFam" id="2.30.30.490:FF:000015">
    <property type="entry name" value="Chromatin structure-remodeling complex subunit RSC1"/>
    <property type="match status" value="1"/>
</dbReference>
<sequence>MSTRRAAASEAQKTSATDVKDGDIEMEDRPDDAGSDIDAEGEPEVDSGHDMLQTISNLSSYLCSVEEDGDELAAGFQRIPNRRVLPDYFEVISEPVAFSTIRGKIQKKQYTSFAEFVRDVAQICHNAQVYNRPSAPIFGAAVRLREVFREKLQEMAVKGHISSDDAKIPDLGDIPPAEDSPPPESDVDEEDDLEDEDEDDDSSDEASGRQRGRGNRRGIAPRGRGRYGDQDENSHKRGRPPSVLTPTEARISSLIRSLRKAKDDQGNPLILPFEKLPDKAVVPDYYETIADPIALDHIKKKARRKKYQSVDHVLADIEKMFENAKAYNEDDSPLFNAAVELQKQARTLAEEEKARPDEDFRDEDGKLPLDEVDYNGEKWKVGDWVHIRNPNDLAKPIVAQIFRTWQDREGQKWINACWYYRPEQTVHRFDKHFFDHEVVKTGQYRDHRVEDVLDRCFVMFVTRFNRGRPRGLARDKEIYICESRYNEEKFRFNKIKTWASCLPEEVRDRDYEMDLFDAPPHRMQKKPSPIKHLLREDAKETDNLPKPTWGSPNAPPIVGATHRRPREANDSPPPEPSPLPPASVTTQASLEASRRQSMLSVAQDTPADMTVRGTSTSFPGLGLSPSPNQYQTTIAPTFPSATPGMAGTPVHQPMPLPQAPQHSPHPQAPIRPPNYQQQAYAQGGYSQSPASAMHHQAFQNPLTPSYGQAPPPPTPRSSMVPVPGNTPHNMYNPPRPPEVYTLSDTTDEVFSSVLRHQYQCDDNGRVIFFTAPPLDRSHTGLSPENAGLGHSAKFIQGRREWLAEREKKRKARDGELGTHLNKKPAHQQGRDFTTEGSITEQATSALEKWFQDFDKDTARWRAQAGLEGWERHARV</sequence>
<feature type="compositionally biased region" description="Acidic residues" evidence="9">
    <location>
        <begin position="24"/>
        <end position="45"/>
    </location>
</feature>
<dbReference type="PANTHER" id="PTHR16062">
    <property type="entry name" value="SWI/SNF-RELATED"/>
    <property type="match status" value="1"/>
</dbReference>
<feature type="compositionally biased region" description="Pro residues" evidence="9">
    <location>
        <begin position="571"/>
        <end position="581"/>
    </location>
</feature>
<evidence type="ECO:0000256" key="5">
    <source>
        <dbReference type="ARBA" id="ARBA00023117"/>
    </source>
</evidence>
<keyword evidence="2" id="KW-0677">Repeat</keyword>
<comment type="subcellular location">
    <subcellularLocation>
        <location evidence="1">Nucleus</location>
    </subcellularLocation>
</comment>
<dbReference type="PROSITE" id="PS00633">
    <property type="entry name" value="BROMODOMAIN_1"/>
    <property type="match status" value="1"/>
</dbReference>
<organism evidence="12 13">
    <name type="scientific">Geosmithia morbida</name>
    <dbReference type="NCBI Taxonomy" id="1094350"/>
    <lineage>
        <taxon>Eukaryota</taxon>
        <taxon>Fungi</taxon>
        <taxon>Dikarya</taxon>
        <taxon>Ascomycota</taxon>
        <taxon>Pezizomycotina</taxon>
        <taxon>Sordariomycetes</taxon>
        <taxon>Hypocreomycetidae</taxon>
        <taxon>Hypocreales</taxon>
        <taxon>Bionectriaceae</taxon>
        <taxon>Geosmithia</taxon>
    </lineage>
</organism>
<dbReference type="InterPro" id="IPR036427">
    <property type="entry name" value="Bromodomain-like_sf"/>
</dbReference>
<dbReference type="InterPro" id="IPR048047">
    <property type="entry name" value="RSC1/2_bromodom"/>
</dbReference>
<dbReference type="InterPro" id="IPR037382">
    <property type="entry name" value="Rsc/polybromo"/>
</dbReference>
<dbReference type="Pfam" id="PF00439">
    <property type="entry name" value="Bromodomain"/>
    <property type="match status" value="2"/>
</dbReference>
<dbReference type="InterPro" id="IPR001487">
    <property type="entry name" value="Bromodomain"/>
</dbReference>
<evidence type="ECO:0000313" key="13">
    <source>
        <dbReference type="Proteomes" id="UP000749293"/>
    </source>
</evidence>
<feature type="region of interest" description="Disordered" evidence="9">
    <location>
        <begin position="1"/>
        <end position="47"/>
    </location>
</feature>
<evidence type="ECO:0000256" key="3">
    <source>
        <dbReference type="ARBA" id="ARBA00022853"/>
    </source>
</evidence>
<dbReference type="GO" id="GO:0006368">
    <property type="term" value="P:transcription elongation by RNA polymerase II"/>
    <property type="evidence" value="ECO:0007669"/>
    <property type="project" value="TreeGrafter"/>
</dbReference>
<keyword evidence="5 8" id="KW-0103">Bromodomain</keyword>
<evidence type="ECO:0000256" key="6">
    <source>
        <dbReference type="ARBA" id="ARBA00023163"/>
    </source>
</evidence>
<feature type="region of interest" description="Disordered" evidence="9">
    <location>
        <begin position="641"/>
        <end position="674"/>
    </location>
</feature>
<dbReference type="GO" id="GO:0003682">
    <property type="term" value="F:chromatin binding"/>
    <property type="evidence" value="ECO:0007669"/>
    <property type="project" value="InterPro"/>
</dbReference>
<dbReference type="AlphaFoldDB" id="A0A9P4YV70"/>
<evidence type="ECO:0000259" key="10">
    <source>
        <dbReference type="PROSITE" id="PS50014"/>
    </source>
</evidence>